<dbReference type="PROSITE" id="PS51707">
    <property type="entry name" value="CYTH"/>
    <property type="match status" value="1"/>
</dbReference>
<proteinExistence type="predicted"/>
<gene>
    <name evidence="2" type="ORF">US62_C0008G0007</name>
</gene>
<dbReference type="Pfam" id="PF01928">
    <property type="entry name" value="CYTH"/>
    <property type="match status" value="1"/>
</dbReference>
<feature type="domain" description="CYTH" evidence="1">
    <location>
        <begin position="4"/>
        <end position="192"/>
    </location>
</feature>
<dbReference type="Gene3D" id="2.40.320.10">
    <property type="entry name" value="Hypothetical Protein Pfu-838710-001"/>
    <property type="match status" value="1"/>
</dbReference>
<evidence type="ECO:0000313" key="2">
    <source>
        <dbReference type="EMBL" id="KKQ45853.1"/>
    </source>
</evidence>
<dbReference type="PANTHER" id="PTHR21028:SF2">
    <property type="entry name" value="CYTH DOMAIN-CONTAINING PROTEIN"/>
    <property type="match status" value="1"/>
</dbReference>
<dbReference type="InterPro" id="IPR008173">
    <property type="entry name" value="Adenylyl_cyclase_CyaB"/>
</dbReference>
<reference evidence="2 3" key="1">
    <citation type="journal article" date="2015" name="Nature">
        <title>rRNA introns, odd ribosomes, and small enigmatic genomes across a large radiation of phyla.</title>
        <authorList>
            <person name="Brown C.T."/>
            <person name="Hug L.A."/>
            <person name="Thomas B.C."/>
            <person name="Sharon I."/>
            <person name="Castelle C.J."/>
            <person name="Singh A."/>
            <person name="Wilkins M.J."/>
            <person name="Williams K.H."/>
            <person name="Banfield J.F."/>
        </authorList>
    </citation>
    <scope>NUCLEOTIDE SEQUENCE [LARGE SCALE GENOMIC DNA]</scope>
</reference>
<sequence>MAKNKEIEIQVQIQRSNKLISFLEKNGKFVGQQHQVDTYFTPAYRDFTGVRPILEWLRLRKSGKKYSINYKNWHLEKDGRSHFCDEYESEISDLKQLKNIFRALNMKKLVTVEKTRKIWVYEDYEIAVDSINGLGDFVEVEYKGKPTKVKPAEITRRMIKFLKEFNPGKISINYVGYPFQLLFPKEVEYESL</sequence>
<dbReference type="PANTHER" id="PTHR21028">
    <property type="entry name" value="SI:CH211-156B7.4"/>
    <property type="match status" value="1"/>
</dbReference>
<dbReference type="CDD" id="cd07890">
    <property type="entry name" value="CYTH-like_AC_IV-like"/>
    <property type="match status" value="1"/>
</dbReference>
<evidence type="ECO:0000313" key="3">
    <source>
        <dbReference type="Proteomes" id="UP000034603"/>
    </source>
</evidence>
<dbReference type="Proteomes" id="UP000034603">
    <property type="component" value="Unassembled WGS sequence"/>
</dbReference>
<dbReference type="InterPro" id="IPR033469">
    <property type="entry name" value="CYTH-like_dom_sf"/>
</dbReference>
<dbReference type="InterPro" id="IPR023577">
    <property type="entry name" value="CYTH_domain"/>
</dbReference>
<protein>
    <recommendedName>
        <fullName evidence="1">CYTH domain-containing protein</fullName>
    </recommendedName>
</protein>
<evidence type="ECO:0000259" key="1">
    <source>
        <dbReference type="PROSITE" id="PS51707"/>
    </source>
</evidence>
<name>A0A0G0HRR3_9BACT</name>
<comment type="caution">
    <text evidence="2">The sequence shown here is derived from an EMBL/GenBank/DDBJ whole genome shotgun (WGS) entry which is preliminary data.</text>
</comment>
<dbReference type="EMBL" id="LBTR01000008">
    <property type="protein sequence ID" value="KKQ45853.1"/>
    <property type="molecule type" value="Genomic_DNA"/>
</dbReference>
<organism evidence="2 3">
    <name type="scientific">Candidatus Woesebacteria bacterium GW2011_GWA1_37_8</name>
    <dbReference type="NCBI Taxonomy" id="1618546"/>
    <lineage>
        <taxon>Bacteria</taxon>
        <taxon>Candidatus Woeseibacteriota</taxon>
    </lineage>
</organism>
<dbReference type="AlphaFoldDB" id="A0A0G0HRR3"/>
<dbReference type="NCBIfam" id="TIGR00318">
    <property type="entry name" value="cyaB"/>
    <property type="match status" value="1"/>
</dbReference>
<dbReference type="SUPFAM" id="SSF55154">
    <property type="entry name" value="CYTH-like phosphatases"/>
    <property type="match status" value="1"/>
</dbReference>
<accession>A0A0G0HRR3</accession>